<organism evidence="1">
    <name type="scientific">Arundo donax</name>
    <name type="common">Giant reed</name>
    <name type="synonym">Donax arundinaceus</name>
    <dbReference type="NCBI Taxonomy" id="35708"/>
    <lineage>
        <taxon>Eukaryota</taxon>
        <taxon>Viridiplantae</taxon>
        <taxon>Streptophyta</taxon>
        <taxon>Embryophyta</taxon>
        <taxon>Tracheophyta</taxon>
        <taxon>Spermatophyta</taxon>
        <taxon>Magnoliopsida</taxon>
        <taxon>Liliopsida</taxon>
        <taxon>Poales</taxon>
        <taxon>Poaceae</taxon>
        <taxon>PACMAD clade</taxon>
        <taxon>Arundinoideae</taxon>
        <taxon>Arundineae</taxon>
        <taxon>Arundo</taxon>
    </lineage>
</organism>
<sequence>MYRRMCLTALRCSAAGFSMKWLTYPTAKAMSGRV</sequence>
<dbReference type="AlphaFoldDB" id="A0A0A8YVM8"/>
<reference evidence="1" key="1">
    <citation type="submission" date="2014-09" db="EMBL/GenBank/DDBJ databases">
        <authorList>
            <person name="Magalhaes I.L.F."/>
            <person name="Oliveira U."/>
            <person name="Santos F.R."/>
            <person name="Vidigal T.H.D.A."/>
            <person name="Brescovit A.D."/>
            <person name="Santos A.J."/>
        </authorList>
    </citation>
    <scope>NUCLEOTIDE SEQUENCE</scope>
    <source>
        <tissue evidence="1">Shoot tissue taken approximately 20 cm above the soil surface</tissue>
    </source>
</reference>
<proteinExistence type="predicted"/>
<reference evidence="1" key="2">
    <citation type="journal article" date="2015" name="Data Brief">
        <title>Shoot transcriptome of the giant reed, Arundo donax.</title>
        <authorList>
            <person name="Barrero R.A."/>
            <person name="Guerrero F.D."/>
            <person name="Moolhuijzen P."/>
            <person name="Goolsby J.A."/>
            <person name="Tidwell J."/>
            <person name="Bellgard S.E."/>
            <person name="Bellgard M.I."/>
        </authorList>
    </citation>
    <scope>NUCLEOTIDE SEQUENCE</scope>
    <source>
        <tissue evidence="1">Shoot tissue taken approximately 20 cm above the soil surface</tissue>
    </source>
</reference>
<protein>
    <submittedName>
        <fullName evidence="1">Uncharacterized protein</fullName>
    </submittedName>
</protein>
<accession>A0A0A8YVM8</accession>
<name>A0A0A8YVM8_ARUDO</name>
<dbReference type="EMBL" id="GBRH01266716">
    <property type="protein sequence ID" value="JAD31179.1"/>
    <property type="molecule type" value="Transcribed_RNA"/>
</dbReference>
<evidence type="ECO:0000313" key="1">
    <source>
        <dbReference type="EMBL" id="JAD31179.1"/>
    </source>
</evidence>